<evidence type="ECO:0000313" key="2">
    <source>
        <dbReference type="EMBL" id="KAE8726065.1"/>
    </source>
</evidence>
<sequence>MVYSNQRDRAMEPERSKPLHNFNLPSFKWTNQTHLKLDDDASTPVDSLRRPRRHVIRARRSSLGSSIVGGGMRRPEPESCPKKHDSGRGAQLKISTGEAAEGIGAVREEIMKDLKTAADDIMGAAFRDEVPVDEEFKETKRKGKEIEKEELPTAEVEETRPWNLRKRRAAWQTTIVGKGTNNIYSSPLATSSTAAADEKRPRPKFSVSLSKKEIEQDFMAITGRRPPGRPKKRARHVQKQLDVSSALFSVIVSPFFHYLFESFLLGRSLCFPECGYRRYRRIPTRSRRTVKTARDNYGAATSGKEKFQTFMNWEFLSFLIKELGVSFIFLSKKW</sequence>
<feature type="region of interest" description="Disordered" evidence="1">
    <location>
        <begin position="1"/>
        <end position="23"/>
    </location>
</feature>
<proteinExistence type="predicted"/>
<dbReference type="AlphaFoldDB" id="A0A6A3C9V9"/>
<accession>A0A6A3C9V9</accession>
<feature type="compositionally biased region" description="Basic and acidic residues" evidence="1">
    <location>
        <begin position="1"/>
        <end position="17"/>
    </location>
</feature>
<evidence type="ECO:0000313" key="3">
    <source>
        <dbReference type="Proteomes" id="UP000436088"/>
    </source>
</evidence>
<keyword evidence="3" id="KW-1185">Reference proteome</keyword>
<dbReference type="Proteomes" id="UP000436088">
    <property type="component" value="Unassembled WGS sequence"/>
</dbReference>
<organism evidence="2 3">
    <name type="scientific">Hibiscus syriacus</name>
    <name type="common">Rose of Sharon</name>
    <dbReference type="NCBI Taxonomy" id="106335"/>
    <lineage>
        <taxon>Eukaryota</taxon>
        <taxon>Viridiplantae</taxon>
        <taxon>Streptophyta</taxon>
        <taxon>Embryophyta</taxon>
        <taxon>Tracheophyta</taxon>
        <taxon>Spermatophyta</taxon>
        <taxon>Magnoliopsida</taxon>
        <taxon>eudicotyledons</taxon>
        <taxon>Gunneridae</taxon>
        <taxon>Pentapetalae</taxon>
        <taxon>rosids</taxon>
        <taxon>malvids</taxon>
        <taxon>Malvales</taxon>
        <taxon>Malvaceae</taxon>
        <taxon>Malvoideae</taxon>
        <taxon>Hibiscus</taxon>
    </lineage>
</organism>
<dbReference type="PANTHER" id="PTHR33130:SF43">
    <property type="entry name" value="OS01G0688600 PROTEIN"/>
    <property type="match status" value="1"/>
</dbReference>
<protein>
    <submittedName>
        <fullName evidence="2">Uncharacterized protein</fullName>
    </submittedName>
</protein>
<dbReference type="PANTHER" id="PTHR33130">
    <property type="entry name" value="PUTATIVE (DUF1639)-RELATED"/>
    <property type="match status" value="1"/>
</dbReference>
<reference evidence="2" key="1">
    <citation type="submission" date="2019-09" db="EMBL/GenBank/DDBJ databases">
        <title>Draft genome information of white flower Hibiscus syriacus.</title>
        <authorList>
            <person name="Kim Y.-M."/>
        </authorList>
    </citation>
    <scope>NUCLEOTIDE SEQUENCE [LARGE SCALE GENOMIC DNA]</scope>
    <source>
        <strain evidence="2">YM2019G1</strain>
    </source>
</reference>
<gene>
    <name evidence="2" type="ORF">F3Y22_tig00007895pilonHSYRG00122</name>
</gene>
<feature type="region of interest" description="Disordered" evidence="1">
    <location>
        <begin position="65"/>
        <end position="91"/>
    </location>
</feature>
<name>A0A6A3C9V9_HIBSY</name>
<comment type="caution">
    <text evidence="2">The sequence shown here is derived from an EMBL/GenBank/DDBJ whole genome shotgun (WGS) entry which is preliminary data.</text>
</comment>
<feature type="compositionally biased region" description="Basic and acidic residues" evidence="1">
    <location>
        <begin position="73"/>
        <end position="87"/>
    </location>
</feature>
<dbReference type="EMBL" id="VEPZ02000396">
    <property type="protein sequence ID" value="KAE8726065.1"/>
    <property type="molecule type" value="Genomic_DNA"/>
</dbReference>
<evidence type="ECO:0000256" key="1">
    <source>
        <dbReference type="SAM" id="MobiDB-lite"/>
    </source>
</evidence>
<dbReference type="InterPro" id="IPR012438">
    <property type="entry name" value="DUF1639"/>
</dbReference>
<dbReference type="Pfam" id="PF07797">
    <property type="entry name" value="DUF1639"/>
    <property type="match status" value="1"/>
</dbReference>